<evidence type="ECO:0000313" key="5">
    <source>
        <dbReference type="EnsemblMetazoa" id="KAF7489418.1"/>
    </source>
</evidence>
<keyword evidence="6" id="KW-1185">Reference proteome</keyword>
<gene>
    <name evidence="4" type="ORF">SSS_1145</name>
</gene>
<feature type="domain" description="Vacuolar protein sorting-associated protein 8 central" evidence="2">
    <location>
        <begin position="565"/>
        <end position="728"/>
    </location>
</feature>
<dbReference type="PANTHER" id="PTHR12616:SF8">
    <property type="entry name" value="VACUOLAR PROTEIN SORTING-ASSOCIATED PROTEIN 8 HOMOLOG"/>
    <property type="match status" value="1"/>
</dbReference>
<comment type="similarity">
    <text evidence="1">Belongs to the VPS8 family.</text>
</comment>
<dbReference type="Gene3D" id="2.130.10.10">
    <property type="entry name" value="YVTN repeat-like/Quinoprotein amine dehydrogenase"/>
    <property type="match status" value="1"/>
</dbReference>
<protein>
    <submittedName>
        <fullName evidence="4">Vacuolar protein sorting-associated protein 8 -like protein</fullName>
    </submittedName>
</protein>
<dbReference type="InterPro" id="IPR036322">
    <property type="entry name" value="WD40_repeat_dom_sf"/>
</dbReference>
<dbReference type="Pfam" id="PF12816">
    <property type="entry name" value="TPR_Vps8"/>
    <property type="match status" value="1"/>
</dbReference>
<organism evidence="4">
    <name type="scientific">Sarcoptes scabiei</name>
    <name type="common">Itch mite</name>
    <name type="synonym">Acarus scabiei</name>
    <dbReference type="NCBI Taxonomy" id="52283"/>
    <lineage>
        <taxon>Eukaryota</taxon>
        <taxon>Metazoa</taxon>
        <taxon>Ecdysozoa</taxon>
        <taxon>Arthropoda</taxon>
        <taxon>Chelicerata</taxon>
        <taxon>Arachnida</taxon>
        <taxon>Acari</taxon>
        <taxon>Acariformes</taxon>
        <taxon>Sarcoptiformes</taxon>
        <taxon>Astigmata</taxon>
        <taxon>Psoroptidia</taxon>
        <taxon>Sarcoptoidea</taxon>
        <taxon>Sarcoptidae</taxon>
        <taxon>Sarcoptinae</taxon>
        <taxon>Sarcoptes</taxon>
    </lineage>
</organism>
<evidence type="ECO:0000256" key="1">
    <source>
        <dbReference type="ARBA" id="ARBA00009422"/>
    </source>
</evidence>
<dbReference type="InterPro" id="IPR045111">
    <property type="entry name" value="Vps41/Vps8"/>
</dbReference>
<dbReference type="Pfam" id="PF23410">
    <property type="entry name" value="Beta-prop_VPS8"/>
    <property type="match status" value="1"/>
</dbReference>
<name>A0A834VD83_SARSC</name>
<dbReference type="EnsemblMetazoa" id="SSS_1145s_mrna">
    <property type="protein sequence ID" value="KAF7489418.1"/>
    <property type="gene ID" value="SSS_1145"/>
</dbReference>
<accession>A0A834VD83</accession>
<dbReference type="Pfam" id="PF25066">
    <property type="entry name" value="TPR_VPS8_2"/>
    <property type="match status" value="1"/>
</dbReference>
<reference evidence="4" key="2">
    <citation type="submission" date="2020-01" db="EMBL/GenBank/DDBJ databases">
        <authorList>
            <person name="Korhonen P.K.K."/>
            <person name="Guangxu M.G."/>
            <person name="Wang T.W."/>
            <person name="Stroehlein A.J.S."/>
            <person name="Young N.D."/>
            <person name="Ang C.-S.A."/>
            <person name="Fernando D.W.F."/>
            <person name="Lu H.L."/>
            <person name="Taylor S.T."/>
            <person name="Ehtesham M.E.M."/>
            <person name="Najaraj S.H.N."/>
            <person name="Harsha G.H.G."/>
            <person name="Madugundu A.M."/>
            <person name="Renuse S.R."/>
            <person name="Holt D.H."/>
            <person name="Pandey A.P."/>
            <person name="Papenfuss A.P."/>
            <person name="Gasser R.B.G."/>
            <person name="Fischer K.F."/>
        </authorList>
    </citation>
    <scope>NUCLEOTIDE SEQUENCE</scope>
    <source>
        <strain evidence="4">SSS_KF_BRIS2020</strain>
    </source>
</reference>
<dbReference type="OrthoDB" id="289913at2759"/>
<dbReference type="Proteomes" id="UP000070412">
    <property type="component" value="Unassembled WGS sequence"/>
</dbReference>
<dbReference type="InterPro" id="IPR025941">
    <property type="entry name" value="Vps8_central_dom"/>
</dbReference>
<feature type="domain" description="VPS8-like TPR-like repeats" evidence="3">
    <location>
        <begin position="1109"/>
        <end position="1241"/>
    </location>
</feature>
<reference evidence="6" key="1">
    <citation type="journal article" date="2020" name="PLoS Negl. Trop. Dis.">
        <title>High-quality nuclear genome for Sarcoptes scabiei-A critical resource for a neglected parasite.</title>
        <authorList>
            <person name="Korhonen P.K."/>
            <person name="Gasser R.B."/>
            <person name="Ma G."/>
            <person name="Wang T."/>
            <person name="Stroehlein A.J."/>
            <person name="Young N.D."/>
            <person name="Ang C.S."/>
            <person name="Fernando D.D."/>
            <person name="Lu H.C."/>
            <person name="Taylor S."/>
            <person name="Reynolds S.L."/>
            <person name="Mofiz E."/>
            <person name="Najaraj S.H."/>
            <person name="Gowda H."/>
            <person name="Madugundu A."/>
            <person name="Renuse S."/>
            <person name="Holt D."/>
            <person name="Pandey A."/>
            <person name="Papenfuss A.T."/>
            <person name="Fischer K."/>
        </authorList>
    </citation>
    <scope>NUCLEOTIDE SEQUENCE [LARGE SCALE GENOMIC DNA]</scope>
</reference>
<evidence type="ECO:0000313" key="4">
    <source>
        <dbReference type="EMBL" id="KAF7489418.1"/>
    </source>
</evidence>
<dbReference type="InterPro" id="IPR015943">
    <property type="entry name" value="WD40/YVTN_repeat-like_dom_sf"/>
</dbReference>
<dbReference type="PANTHER" id="PTHR12616">
    <property type="entry name" value="VACUOLAR PROTEIN SORTING VPS41"/>
    <property type="match status" value="1"/>
</dbReference>
<dbReference type="GO" id="GO:0034058">
    <property type="term" value="P:endosomal vesicle fusion"/>
    <property type="evidence" value="ECO:0007669"/>
    <property type="project" value="TreeGrafter"/>
</dbReference>
<evidence type="ECO:0000259" key="3">
    <source>
        <dbReference type="Pfam" id="PF25066"/>
    </source>
</evidence>
<dbReference type="GO" id="GO:0006623">
    <property type="term" value="P:protein targeting to vacuole"/>
    <property type="evidence" value="ECO:0007669"/>
    <property type="project" value="InterPro"/>
</dbReference>
<dbReference type="GO" id="GO:0030897">
    <property type="term" value="C:HOPS complex"/>
    <property type="evidence" value="ECO:0007669"/>
    <property type="project" value="TreeGrafter"/>
</dbReference>
<evidence type="ECO:0000259" key="2">
    <source>
        <dbReference type="Pfam" id="PF12816"/>
    </source>
</evidence>
<sequence>MSSKESFDAFDISCLIPNVDETPTIDEILAKSDETDAQLEADLNSLPNFNPELSLNELLESYTSDHSLIHINENLTETNFNLSELIFIRNHLTSSQSEKIDSGRPTALDVSENYICIGTFKGHLLVFDSEKLIAFCKHEENFGSITSITINYDETRMLCGSNFGTVSLWNLTNYEMVRIVEEINAPFSSILNIKYLSNDLNVIVNDTSGSVFLLDTRKKLFDPRCIFSGSRGEALLLSPLERNKIPKNSLYKGLDNLCLTAMATVSKIIVISIKPTMTVHFTTDLQGDLFSLPSISWNLYHRNVISNEFLPLLMFGRHNQLLIHQMIIEKRGKIDFKPMFQFITANYSLQKVCWIDPEKLFIIDTLENGYLIDIVSQKEVEKIELSQIELVYENANFKSLANGGHVSRAMASAGEHACENSIASWKHCLRETNYLYILGSKTVFRVTLRDWNEKIEEFLSKHCYSKAFKCLEERYSCIQKSSFKLDSSEEINVKTIKTKIDQTLTQYLKYLIDNDFVQCQDPTLIKEIVTTYLNHSIYSSNKYEKVFDLFEQTSKSKLIQSSLIENLEQLVFDDELVDLSPLIVKHLIDYYIEKKWFNLLDALLTHLNIFSLDIDFIFKCYRKYLLYDSYIYIHNVAFQDFFTPLDDLIEIFKESAQDALSIDTTTTTASASDYHYSKIEVLIGNKLLIYLNCMLTCCYYPNKGKIPDAEQEHHLDNCYRKLLEKNSSDHLLDILILYDCNELLNSILIGFDYLQKEHPQLIYWIQILVDHLVALIVDDPHESFVKDHRNSFFIFLGRCLINSDDLSLEIRENLFHKMIDSLFESKQKRFDERQQTLLQLMSKENLRSQINKEEFLGKATSNNMFKILEQIFLEKKDWINLFEVYIKDTSKNPEIFNFIEDILNQQDENLEFRNKQKFIDCLFKNFLILIRIDLQRSCRLFYMFLDDSTKLFDSLIETLESDLFCLFKFLREIIFETQKNLIESSLSSSTISSTSRLQKYCCDPNNQEKFIELCCQFEPDSVVASLETFKDYNGLNALSICQRLDHKDGQLFLLEKMRLFQKSFDILFASLKHSIERSPKAVHQSDDQTLKSIAVIFNKVINFCDRISKYQEYDENQKFWLILLEYLIEIKRELKLYDDQSNDKTRRNPSFDGLSDRFRDKLSNLLNLFFENLVNEMLTHLNLMVFLEIVTNIILKQSDSMYDIREILLCILDNYNYEKTVLAITNDIISSEQFQLIASYRSLKNKSNSFKRPVCVFCNQIQTPLMVRNQSEPNLLDTNVIIFYIGSA</sequence>
<dbReference type="SUPFAM" id="SSF50978">
    <property type="entry name" value="WD40 repeat-like"/>
    <property type="match status" value="1"/>
</dbReference>
<evidence type="ECO:0000313" key="6">
    <source>
        <dbReference type="Proteomes" id="UP000070412"/>
    </source>
</evidence>
<dbReference type="InterPro" id="IPR059070">
    <property type="entry name" value="TPR_VPS8_2"/>
</dbReference>
<dbReference type="EMBL" id="WVUK01000065">
    <property type="protein sequence ID" value="KAF7489418.1"/>
    <property type="molecule type" value="Genomic_DNA"/>
</dbReference>
<dbReference type="GO" id="GO:0005770">
    <property type="term" value="C:late endosome"/>
    <property type="evidence" value="ECO:0007669"/>
    <property type="project" value="TreeGrafter"/>
</dbReference>
<proteinExistence type="inferred from homology"/>
<reference evidence="5" key="3">
    <citation type="submission" date="2022-06" db="UniProtKB">
        <authorList>
            <consortium name="EnsemblMetazoa"/>
        </authorList>
    </citation>
    <scope>IDENTIFICATION</scope>
</reference>